<feature type="domain" description="GST N-terminal" evidence="6">
    <location>
        <begin position="2"/>
        <end position="88"/>
    </location>
</feature>
<dbReference type="PhylomeDB" id="Q86S58"/>
<dbReference type="GO" id="GO:0004364">
    <property type="term" value="F:glutathione transferase activity"/>
    <property type="evidence" value="ECO:0000318"/>
    <property type="project" value="GO_Central"/>
</dbReference>
<dbReference type="InParanoid" id="Q86S58"/>
<dbReference type="PANTHER" id="PTHR11571">
    <property type="entry name" value="GLUTATHIONE S-TRANSFERASE"/>
    <property type="match status" value="1"/>
</dbReference>
<evidence type="ECO:0000256" key="1">
    <source>
        <dbReference type="ARBA" id="ARBA00012452"/>
    </source>
</evidence>
<dbReference type="GO" id="GO:0005737">
    <property type="term" value="C:cytoplasm"/>
    <property type="evidence" value="ECO:0007669"/>
    <property type="project" value="UniProtKB-ARBA"/>
</dbReference>
<dbReference type="Bgee" id="WBGene00001782">
    <property type="expression patterns" value="Expressed in larva and 1 other cell type or tissue"/>
</dbReference>
<dbReference type="SFLD" id="SFLDG00363">
    <property type="entry name" value="AMPS_(cytGST):_Alpha-__Mu-__Pi"/>
    <property type="match status" value="1"/>
</dbReference>
<dbReference type="STRING" id="6239.Y1H11.1.1"/>
<dbReference type="EMBL" id="BX284602">
    <property type="protein sequence ID" value="CCD73729.1"/>
    <property type="molecule type" value="Genomic_DNA"/>
</dbReference>
<sequence length="218" mass="25155">MPSYKLTYFDIRAFAEPARLLFHLGGVPYEDVRMPTDDIVPGIQSDAFLALKDKTPFGRFPVLSIDGFDLAQSTAIHRYLARKFGYAGKSPEDEAFADSIVDQVKEYLESFRPLLYAQKSGKPEEEVKRIHDEVYIPVKNLLFKILTRILKESKSEYLVGDGLTWADLVVADHLYSLTNIKELDPEDPIHLNLKKYQERIFNLPELKDYIETRPKRDL</sequence>
<gene>
    <name evidence="8 10" type="primary">gst-34</name>
    <name evidence="8" type="ORF">CELE_Y1H11.1</name>
    <name evidence="10" type="ORF">Y1H11.1</name>
</gene>
<evidence type="ECO:0000256" key="4">
    <source>
        <dbReference type="ARBA" id="ARBA00047960"/>
    </source>
</evidence>
<dbReference type="OMA" id="GIVEIMS"/>
<evidence type="ECO:0000256" key="2">
    <source>
        <dbReference type="ARBA" id="ARBA00022679"/>
    </source>
</evidence>
<evidence type="ECO:0000256" key="3">
    <source>
        <dbReference type="ARBA" id="ARBA00038317"/>
    </source>
</evidence>
<dbReference type="PROSITE" id="PS50404">
    <property type="entry name" value="GST_NTER"/>
    <property type="match status" value="1"/>
</dbReference>
<dbReference type="Gene3D" id="3.40.30.10">
    <property type="entry name" value="Glutaredoxin"/>
    <property type="match status" value="1"/>
</dbReference>
<dbReference type="InterPro" id="IPR036249">
    <property type="entry name" value="Thioredoxin-like_sf"/>
</dbReference>
<dbReference type="UCSC" id="Y1H11.1">
    <property type="organism name" value="c. elegans"/>
</dbReference>
<reference evidence="8 9" key="1">
    <citation type="journal article" date="1998" name="Science">
        <title>Genome sequence of the nematode C. elegans: a platform for investigating biology.</title>
        <authorList>
            <consortium name="The C. elegans sequencing consortium"/>
            <person name="Sulson J.E."/>
            <person name="Waterston R."/>
        </authorList>
    </citation>
    <scope>NUCLEOTIDE SEQUENCE [LARGE SCALE GENOMIC DNA]</scope>
    <source>
        <strain evidence="8 9">Bristol N2</strain>
    </source>
</reference>
<feature type="domain" description="GST C-terminal" evidence="7">
    <location>
        <begin position="90"/>
        <end position="218"/>
    </location>
</feature>
<dbReference type="KEGG" id="cel:CELE_Y1H11.1"/>
<evidence type="ECO:0000313" key="10">
    <source>
        <dbReference type="WormBase" id="Y1H11.1"/>
    </source>
</evidence>
<dbReference type="InterPro" id="IPR050213">
    <property type="entry name" value="GST_superfamily"/>
</dbReference>
<dbReference type="OrthoDB" id="414243at2759"/>
<dbReference type="InterPro" id="IPR004046">
    <property type="entry name" value="GST_C"/>
</dbReference>
<dbReference type="SUPFAM" id="SSF47616">
    <property type="entry name" value="GST C-terminal domain-like"/>
    <property type="match status" value="1"/>
</dbReference>
<dbReference type="SMR" id="Q86S58"/>
<evidence type="ECO:0000313" key="9">
    <source>
        <dbReference type="Proteomes" id="UP000001940"/>
    </source>
</evidence>
<dbReference type="FunFam" id="3.40.30.10:FF:000189">
    <property type="entry name" value="Glutathione S-Transferase"/>
    <property type="match status" value="1"/>
</dbReference>
<dbReference type="GeneID" id="260015"/>
<dbReference type="HOGENOM" id="CLU_039475_1_1_1"/>
<dbReference type="WormBase" id="Y1H11.1">
    <property type="protein sequence ID" value="CE33336"/>
    <property type="gene ID" value="WBGene00001782"/>
    <property type="gene designation" value="gst-34"/>
</dbReference>
<protein>
    <recommendedName>
        <fullName evidence="1">glutathione transferase</fullName>
        <ecNumber evidence="1">2.5.1.18</ecNumber>
    </recommendedName>
    <alternativeName>
        <fullName evidence="5">GST class-sigma</fullName>
    </alternativeName>
</protein>
<dbReference type="PANTHER" id="PTHR11571:SF45">
    <property type="entry name" value="GLUTATHIONE S-TRANSFERASE-RELATED"/>
    <property type="match status" value="1"/>
</dbReference>
<dbReference type="InterPro" id="IPR010987">
    <property type="entry name" value="Glutathione-S-Trfase_C-like"/>
</dbReference>
<dbReference type="EC" id="2.5.1.18" evidence="1"/>
<dbReference type="AGR" id="WB:WBGene00001782"/>
<dbReference type="InterPro" id="IPR036282">
    <property type="entry name" value="Glutathione-S-Trfase_C_sf"/>
</dbReference>
<dbReference type="RefSeq" id="NP_741060.2">
    <property type="nucleotide sequence ID" value="NM_171053.2"/>
</dbReference>
<evidence type="ECO:0000313" key="8">
    <source>
        <dbReference type="EMBL" id="CCD73729.1"/>
    </source>
</evidence>
<dbReference type="AlphaFoldDB" id="Q86S58"/>
<dbReference type="eggNOG" id="KOG1695">
    <property type="taxonomic scope" value="Eukaryota"/>
</dbReference>
<dbReference type="CDD" id="cd03192">
    <property type="entry name" value="GST_C_Sigma_like"/>
    <property type="match status" value="1"/>
</dbReference>
<evidence type="ECO:0007829" key="11">
    <source>
        <dbReference type="PeptideAtlas" id="Q86S58"/>
    </source>
</evidence>
<dbReference type="PaxDb" id="6239-Y1H11.1"/>
<name>Q86S58_CAEEL</name>
<keyword evidence="2" id="KW-0808">Transferase</keyword>
<dbReference type="Proteomes" id="UP000001940">
    <property type="component" value="Chromosome II"/>
</dbReference>
<evidence type="ECO:0000259" key="6">
    <source>
        <dbReference type="PROSITE" id="PS50404"/>
    </source>
</evidence>
<dbReference type="PeptideAtlas" id="Q86S58"/>
<dbReference type="FunFam" id="1.20.1050.10:FF:000031">
    <property type="entry name" value="Glutathione S-Transferase"/>
    <property type="match status" value="1"/>
</dbReference>
<dbReference type="CTD" id="260015"/>
<dbReference type="CDD" id="cd03039">
    <property type="entry name" value="GST_N_Sigma_like"/>
    <property type="match status" value="1"/>
</dbReference>
<evidence type="ECO:0000256" key="5">
    <source>
        <dbReference type="ARBA" id="ARBA00078118"/>
    </source>
</evidence>
<dbReference type="PROSITE" id="PS50405">
    <property type="entry name" value="GST_CTER"/>
    <property type="match status" value="1"/>
</dbReference>
<dbReference type="InterPro" id="IPR004045">
    <property type="entry name" value="Glutathione_S-Trfase_N"/>
</dbReference>
<keyword evidence="9" id="KW-1185">Reference proteome</keyword>
<comment type="similarity">
    <text evidence="3">Belongs to the GST superfamily. Sigma family.</text>
</comment>
<dbReference type="Pfam" id="PF02798">
    <property type="entry name" value="GST_N"/>
    <property type="match status" value="1"/>
</dbReference>
<dbReference type="GO" id="GO:0006749">
    <property type="term" value="P:glutathione metabolic process"/>
    <property type="evidence" value="ECO:0000318"/>
    <property type="project" value="GO_Central"/>
</dbReference>
<dbReference type="Pfam" id="PF14497">
    <property type="entry name" value="GST_C_3"/>
    <property type="match status" value="1"/>
</dbReference>
<keyword evidence="11" id="KW-1267">Proteomics identification</keyword>
<dbReference type="SFLD" id="SFLDS00019">
    <property type="entry name" value="Glutathione_Transferase_(cytos"/>
    <property type="match status" value="1"/>
</dbReference>
<dbReference type="SUPFAM" id="SSF52833">
    <property type="entry name" value="Thioredoxin-like"/>
    <property type="match status" value="1"/>
</dbReference>
<dbReference type="FunCoup" id="Q86S58">
    <property type="interactions" value="40"/>
</dbReference>
<evidence type="ECO:0000259" key="7">
    <source>
        <dbReference type="PROSITE" id="PS50405"/>
    </source>
</evidence>
<accession>Q86S58</accession>
<comment type="catalytic activity">
    <reaction evidence="4">
        <text>RX + glutathione = an S-substituted glutathione + a halide anion + H(+)</text>
        <dbReference type="Rhea" id="RHEA:16437"/>
        <dbReference type="ChEBI" id="CHEBI:15378"/>
        <dbReference type="ChEBI" id="CHEBI:16042"/>
        <dbReference type="ChEBI" id="CHEBI:17792"/>
        <dbReference type="ChEBI" id="CHEBI:57925"/>
        <dbReference type="ChEBI" id="CHEBI:90779"/>
        <dbReference type="EC" id="2.5.1.18"/>
    </reaction>
</comment>
<organism evidence="8 9">
    <name type="scientific">Caenorhabditis elegans</name>
    <dbReference type="NCBI Taxonomy" id="6239"/>
    <lineage>
        <taxon>Eukaryota</taxon>
        <taxon>Metazoa</taxon>
        <taxon>Ecdysozoa</taxon>
        <taxon>Nematoda</taxon>
        <taxon>Chromadorea</taxon>
        <taxon>Rhabditida</taxon>
        <taxon>Rhabditina</taxon>
        <taxon>Rhabditomorpha</taxon>
        <taxon>Rhabditoidea</taxon>
        <taxon>Rhabditidae</taxon>
        <taxon>Peloderinae</taxon>
        <taxon>Caenorhabditis</taxon>
    </lineage>
</organism>
<dbReference type="SFLD" id="SFLDG01205">
    <property type="entry name" value="AMPS.1"/>
    <property type="match status" value="1"/>
</dbReference>
<dbReference type="InterPro" id="IPR040079">
    <property type="entry name" value="Glutathione_S-Trfase"/>
</dbReference>
<proteinExistence type="evidence at protein level"/>
<dbReference type="Gene3D" id="1.20.1050.10">
    <property type="match status" value="1"/>
</dbReference>